<feature type="compositionally biased region" description="Basic and acidic residues" evidence="4">
    <location>
        <begin position="34"/>
        <end position="44"/>
    </location>
</feature>
<comment type="cofactor">
    <cofactor evidence="1">
        <name>Mg(2+)</name>
        <dbReference type="ChEBI" id="CHEBI:18420"/>
    </cofactor>
</comment>
<evidence type="ECO:0000256" key="2">
    <source>
        <dbReference type="ARBA" id="ARBA00022801"/>
    </source>
</evidence>
<dbReference type="NCBIfam" id="NF001938">
    <property type="entry name" value="PRK00714.1-5"/>
    <property type="match status" value="1"/>
</dbReference>
<dbReference type="RefSeq" id="WP_128775716.1">
    <property type="nucleotide sequence ID" value="NZ_RYFI01000001.1"/>
</dbReference>
<dbReference type="Proteomes" id="UP000289708">
    <property type="component" value="Unassembled WGS sequence"/>
</dbReference>
<proteinExistence type="inferred from homology"/>
<dbReference type="GO" id="GO:0034432">
    <property type="term" value="F:bis(5'-adenosyl)-pentaphosphatase activity"/>
    <property type="evidence" value="ECO:0007669"/>
    <property type="project" value="TreeGrafter"/>
</dbReference>
<dbReference type="InterPro" id="IPR015797">
    <property type="entry name" value="NUDIX_hydrolase-like_dom_sf"/>
</dbReference>
<reference evidence="6 7" key="1">
    <citation type="submission" date="2018-12" db="EMBL/GenBank/DDBJ databases">
        <title>bacterium Hansschlegelia zhihuaiae S113.</title>
        <authorList>
            <person name="He J."/>
        </authorList>
    </citation>
    <scope>NUCLEOTIDE SEQUENCE [LARGE SCALE GENOMIC DNA]</scope>
    <source>
        <strain evidence="6 7">S 113</strain>
    </source>
</reference>
<dbReference type="InterPro" id="IPR000086">
    <property type="entry name" value="NUDIX_hydrolase_dom"/>
</dbReference>
<keyword evidence="2 3" id="KW-0378">Hydrolase</keyword>
<dbReference type="CDD" id="cd03671">
    <property type="entry name" value="NUDIX_Ap4A_hydrolase_plant_like"/>
    <property type="match status" value="1"/>
</dbReference>
<organism evidence="6 7">
    <name type="scientific">Hansschlegelia zhihuaiae</name>
    <dbReference type="NCBI Taxonomy" id="405005"/>
    <lineage>
        <taxon>Bacteria</taxon>
        <taxon>Pseudomonadati</taxon>
        <taxon>Pseudomonadota</taxon>
        <taxon>Alphaproteobacteria</taxon>
        <taxon>Hyphomicrobiales</taxon>
        <taxon>Methylopilaceae</taxon>
        <taxon>Hansschlegelia</taxon>
    </lineage>
</organism>
<evidence type="ECO:0000256" key="4">
    <source>
        <dbReference type="SAM" id="MobiDB-lite"/>
    </source>
</evidence>
<dbReference type="GO" id="GO:0006753">
    <property type="term" value="P:nucleoside phosphate metabolic process"/>
    <property type="evidence" value="ECO:0007669"/>
    <property type="project" value="TreeGrafter"/>
</dbReference>
<dbReference type="OrthoDB" id="9816040at2"/>
<evidence type="ECO:0000259" key="5">
    <source>
        <dbReference type="PROSITE" id="PS51462"/>
    </source>
</evidence>
<dbReference type="Pfam" id="PF00293">
    <property type="entry name" value="NUDIX"/>
    <property type="match status" value="1"/>
</dbReference>
<dbReference type="PANTHER" id="PTHR11839">
    <property type="entry name" value="UDP/ADP-SUGAR PYROPHOSPHATASE"/>
    <property type="match status" value="1"/>
</dbReference>
<dbReference type="GO" id="GO:0019693">
    <property type="term" value="P:ribose phosphate metabolic process"/>
    <property type="evidence" value="ECO:0007669"/>
    <property type="project" value="TreeGrafter"/>
</dbReference>
<evidence type="ECO:0000313" key="7">
    <source>
        <dbReference type="Proteomes" id="UP000289708"/>
    </source>
</evidence>
<comment type="cofactor">
    <cofactor evidence="3">
        <name>a divalent metal cation</name>
        <dbReference type="ChEBI" id="CHEBI:60240"/>
    </cofactor>
</comment>
<gene>
    <name evidence="3" type="primary">rppH</name>
    <name evidence="3" type="synonym">nudH</name>
    <name evidence="6" type="ORF">EK403_01395</name>
</gene>
<feature type="short sequence motif" description="Nudix box" evidence="3">
    <location>
        <begin position="51"/>
        <end position="72"/>
    </location>
</feature>
<dbReference type="InterPro" id="IPR020084">
    <property type="entry name" value="NUDIX_hydrolase_CS"/>
</dbReference>
<feature type="region of interest" description="Disordered" evidence="4">
    <location>
        <begin position="30"/>
        <end position="56"/>
    </location>
</feature>
<comment type="function">
    <text evidence="3">Accelerates the degradation of transcripts by removing pyrophosphate from the 5'-end of triphosphorylated RNA, leading to a more labile monophosphorylated state that can stimulate subsequent ribonuclease cleavage.</text>
</comment>
<dbReference type="AlphaFoldDB" id="A0A4Q0MNQ7"/>
<evidence type="ECO:0000256" key="3">
    <source>
        <dbReference type="HAMAP-Rule" id="MF_00298"/>
    </source>
</evidence>
<comment type="similarity">
    <text evidence="3">Belongs to the Nudix hydrolase family. RppH subfamily.</text>
</comment>
<dbReference type="PANTHER" id="PTHR11839:SF22">
    <property type="entry name" value="NUDIX HYDROLASE 26, CHLOROPLASTIC"/>
    <property type="match status" value="1"/>
</dbReference>
<dbReference type="EC" id="3.6.1.-" evidence="3"/>
<dbReference type="SUPFAM" id="SSF55811">
    <property type="entry name" value="Nudix"/>
    <property type="match status" value="1"/>
</dbReference>
<dbReference type="Gene3D" id="3.90.79.10">
    <property type="entry name" value="Nucleoside Triphosphate Pyrophosphohydrolase"/>
    <property type="match status" value="1"/>
</dbReference>
<keyword evidence="7" id="KW-1185">Reference proteome</keyword>
<name>A0A4Q0MNQ7_9HYPH</name>
<dbReference type="HAMAP" id="MF_00298">
    <property type="entry name" value="Nudix_RppH"/>
    <property type="match status" value="1"/>
</dbReference>
<dbReference type="EMBL" id="RYFI01000001">
    <property type="protein sequence ID" value="RXF75537.1"/>
    <property type="molecule type" value="Genomic_DNA"/>
</dbReference>
<dbReference type="PROSITE" id="PS51462">
    <property type="entry name" value="NUDIX"/>
    <property type="match status" value="1"/>
</dbReference>
<dbReference type="PROSITE" id="PS00893">
    <property type="entry name" value="NUDIX_BOX"/>
    <property type="match status" value="1"/>
</dbReference>
<comment type="caution">
    <text evidence="6">The sequence shown here is derived from an EMBL/GenBank/DDBJ whole genome shotgun (WGS) entry which is preliminary data.</text>
</comment>
<dbReference type="InterPro" id="IPR022927">
    <property type="entry name" value="RppH"/>
</dbReference>
<evidence type="ECO:0000313" key="6">
    <source>
        <dbReference type="EMBL" id="RXF75537.1"/>
    </source>
</evidence>
<evidence type="ECO:0000256" key="1">
    <source>
        <dbReference type="ARBA" id="ARBA00001946"/>
    </source>
</evidence>
<protein>
    <recommendedName>
        <fullName evidence="3">RNA pyrophosphohydrolase</fullName>
        <ecNumber evidence="3">3.6.1.-</ecNumber>
    </recommendedName>
    <alternativeName>
        <fullName evidence="3">(Di)nucleoside polyphosphate hydrolase</fullName>
    </alternativeName>
</protein>
<accession>A0A4Q0MNQ7</accession>
<feature type="domain" description="Nudix hydrolase" evidence="5">
    <location>
        <begin position="10"/>
        <end position="161"/>
    </location>
</feature>
<sequence>MNDAPSATRPYRRCVGVALFNGSGRVFLGRRRNASRDDPAETPHRWQMPQGGIDRDEAPFDAARRELAEETGVRSVELLGEAPEWFTYDFPPELMARTRSGRFMGQTQLWFAFRFTGDDREIDLSPPGHKPEFDAWRWATLAETPGLIVPFKRGVYVQVAKAFARFAG</sequence>
<dbReference type="GO" id="GO:0008893">
    <property type="term" value="F:guanosine-3',5'-bis(diphosphate) 3'-diphosphatase activity"/>
    <property type="evidence" value="ECO:0007669"/>
    <property type="project" value="TreeGrafter"/>
</dbReference>